<feature type="transmembrane region" description="Helical" evidence="1">
    <location>
        <begin position="67"/>
        <end position="92"/>
    </location>
</feature>
<feature type="transmembrane region" description="Helical" evidence="1">
    <location>
        <begin position="98"/>
        <end position="118"/>
    </location>
</feature>
<evidence type="ECO:0000313" key="3">
    <source>
        <dbReference type="EMBL" id="OAH58711.1"/>
    </source>
</evidence>
<feature type="transmembrane region" description="Helical" evidence="1">
    <location>
        <begin position="202"/>
        <end position="222"/>
    </location>
</feature>
<keyword evidence="1" id="KW-0472">Membrane</keyword>
<name>A0A177L1R2_9BACI</name>
<feature type="transmembrane region" description="Helical" evidence="1">
    <location>
        <begin position="170"/>
        <end position="190"/>
    </location>
</feature>
<protein>
    <recommendedName>
        <fullName evidence="2">Phosphatidic acid phosphatase type 2/haloperoxidase domain-containing protein</fullName>
    </recommendedName>
</protein>
<evidence type="ECO:0000313" key="4">
    <source>
        <dbReference type="Proteomes" id="UP000077271"/>
    </source>
</evidence>
<reference evidence="3 4" key="1">
    <citation type="submission" date="2016-01" db="EMBL/GenBank/DDBJ databases">
        <title>Investigation of taxonomic status of Bacillus aminovorans.</title>
        <authorList>
            <person name="Verma A."/>
            <person name="Pal Y."/>
            <person name="Krishnamurthi S."/>
        </authorList>
    </citation>
    <scope>NUCLEOTIDE SEQUENCE [LARGE SCALE GENOMIC DNA]</scope>
    <source>
        <strain evidence="3 4">DSM 4337</strain>
    </source>
</reference>
<dbReference type="Pfam" id="PF01569">
    <property type="entry name" value="PAP2"/>
    <property type="match status" value="1"/>
</dbReference>
<dbReference type="PANTHER" id="PTHR14969:SF13">
    <property type="entry name" value="AT30094P"/>
    <property type="match status" value="1"/>
</dbReference>
<sequence length="240" mass="27349">MFRKRIEDLSFPPHVTVWAITGLFFSSACLYIFISLSSDLMEKKPFLFDQKVIDAVRLYASPAMDRFMLFITEMGSTFMLGLLLVISIIWLFVKCKNLWGMLFYCITVAGGGLLNLLLKSFFERERPNVNRIIEADGFSFPSGHSMGSMTYYGFLVYLVIRSKRKPLSKLGWGVLFGLVILLIGISRIYLGVHYPSDVLASYMAGGVWLVLCISLLEIVYLYKENKYQSTQSIQKKTDVS</sequence>
<proteinExistence type="predicted"/>
<dbReference type="InterPro" id="IPR000326">
    <property type="entry name" value="PAP2/HPO"/>
</dbReference>
<dbReference type="Proteomes" id="UP000077271">
    <property type="component" value="Unassembled WGS sequence"/>
</dbReference>
<organism evidence="3 4">
    <name type="scientific">Domibacillus aminovorans</name>
    <dbReference type="NCBI Taxonomy" id="29332"/>
    <lineage>
        <taxon>Bacteria</taxon>
        <taxon>Bacillati</taxon>
        <taxon>Bacillota</taxon>
        <taxon>Bacilli</taxon>
        <taxon>Bacillales</taxon>
        <taxon>Bacillaceae</taxon>
        <taxon>Domibacillus</taxon>
    </lineage>
</organism>
<gene>
    <name evidence="3" type="ORF">AWH48_17125</name>
</gene>
<evidence type="ECO:0000256" key="1">
    <source>
        <dbReference type="SAM" id="Phobius"/>
    </source>
</evidence>
<feature type="transmembrane region" description="Helical" evidence="1">
    <location>
        <begin position="15"/>
        <end position="34"/>
    </location>
</feature>
<dbReference type="SMART" id="SM00014">
    <property type="entry name" value="acidPPc"/>
    <property type="match status" value="1"/>
</dbReference>
<dbReference type="InterPro" id="IPR036938">
    <property type="entry name" value="PAP2/HPO_sf"/>
</dbReference>
<keyword evidence="1" id="KW-0812">Transmembrane</keyword>
<evidence type="ECO:0000259" key="2">
    <source>
        <dbReference type="SMART" id="SM00014"/>
    </source>
</evidence>
<dbReference type="EMBL" id="LQWZ01000007">
    <property type="protein sequence ID" value="OAH58711.1"/>
    <property type="molecule type" value="Genomic_DNA"/>
</dbReference>
<keyword evidence="1" id="KW-1133">Transmembrane helix</keyword>
<comment type="caution">
    <text evidence="3">The sequence shown here is derived from an EMBL/GenBank/DDBJ whole genome shotgun (WGS) entry which is preliminary data.</text>
</comment>
<dbReference type="PANTHER" id="PTHR14969">
    <property type="entry name" value="SPHINGOSINE-1-PHOSPHATE PHOSPHOHYDROLASE"/>
    <property type="match status" value="1"/>
</dbReference>
<dbReference type="RefSeq" id="WP_063974546.1">
    <property type="nucleotide sequence ID" value="NZ_LQWZ01000007.1"/>
</dbReference>
<feature type="domain" description="Phosphatidic acid phosphatase type 2/haloperoxidase" evidence="2">
    <location>
        <begin position="98"/>
        <end position="213"/>
    </location>
</feature>
<dbReference type="SUPFAM" id="SSF48317">
    <property type="entry name" value="Acid phosphatase/Vanadium-dependent haloperoxidase"/>
    <property type="match status" value="1"/>
</dbReference>
<dbReference type="CDD" id="cd03392">
    <property type="entry name" value="PAP2_like_2"/>
    <property type="match status" value="1"/>
</dbReference>
<dbReference type="PROSITE" id="PS51257">
    <property type="entry name" value="PROKAR_LIPOPROTEIN"/>
    <property type="match status" value="1"/>
</dbReference>
<dbReference type="OrthoDB" id="9789113at2"/>
<dbReference type="Gene3D" id="1.20.144.10">
    <property type="entry name" value="Phosphatidic acid phosphatase type 2/haloperoxidase"/>
    <property type="match status" value="2"/>
</dbReference>
<accession>A0A177L1R2</accession>
<dbReference type="AlphaFoldDB" id="A0A177L1R2"/>